<dbReference type="EMBL" id="NIDE01000020">
    <property type="protein sequence ID" value="OWK34549.1"/>
    <property type="molecule type" value="Genomic_DNA"/>
</dbReference>
<dbReference type="OrthoDB" id="274477at2"/>
<organism evidence="2 3">
    <name type="scientific">Fimbriiglobus ruber</name>
    <dbReference type="NCBI Taxonomy" id="1908690"/>
    <lineage>
        <taxon>Bacteria</taxon>
        <taxon>Pseudomonadati</taxon>
        <taxon>Planctomycetota</taxon>
        <taxon>Planctomycetia</taxon>
        <taxon>Gemmatales</taxon>
        <taxon>Gemmataceae</taxon>
        <taxon>Fimbriiglobus</taxon>
    </lineage>
</organism>
<dbReference type="AlphaFoldDB" id="A0A225DBM3"/>
<evidence type="ECO:0000313" key="3">
    <source>
        <dbReference type="Proteomes" id="UP000214646"/>
    </source>
</evidence>
<dbReference type="RefSeq" id="WP_088260813.1">
    <property type="nucleotide sequence ID" value="NZ_NIDE01000020.1"/>
</dbReference>
<accession>A0A225DBM3</accession>
<sequence>MNLFVCAGGADKMSVARPSKLGPRAVATAVLAAALAAPGCQSYGKFKENTYKSMRSVITSSYQDPEADAKMAKAEQLHAAGEFKDAAEIFDDIADNTYNPVLMAEKARFFEAECLQKQNKLSAAAATYNRLLNDHPLGVYRERACARIYEIAYSWLERDTLAEIEASQKENKAGKAAPWWEKKATGVNISDKSRPTFDTEGEALRYMESVHVHDNTGPYADKALFWAGYVNFYRGRFEEADSFFTQLIDMHKDSKLLDAAIKMAIMSKNNSTGGAVYDSQKAAEALQLVHYAEASMPGYTSDKEKTALMTRQKLAVRMQLAEKDYKTAEYYERTHHPASAYFYYVLVCRRYPGTKFSDLAKARIAELEKVRVKMEDEAANPKPPGTFDSVRRELDRIVGKPVVEPITPDAATGPTPPAPPPQGGAQPQAWGNAGTMGR</sequence>
<dbReference type="Gene3D" id="1.25.40.10">
    <property type="entry name" value="Tetratricopeptide repeat domain"/>
    <property type="match status" value="2"/>
</dbReference>
<dbReference type="InterPro" id="IPR011990">
    <property type="entry name" value="TPR-like_helical_dom_sf"/>
</dbReference>
<protein>
    <recommendedName>
        <fullName evidence="4">Outer membrane protein assembly factor BamD</fullName>
    </recommendedName>
</protein>
<feature type="region of interest" description="Disordered" evidence="1">
    <location>
        <begin position="403"/>
        <end position="438"/>
    </location>
</feature>
<comment type="caution">
    <text evidence="2">The sequence shown here is derived from an EMBL/GenBank/DDBJ whole genome shotgun (WGS) entry which is preliminary data.</text>
</comment>
<dbReference type="Pfam" id="PF13174">
    <property type="entry name" value="TPR_6"/>
    <property type="match status" value="2"/>
</dbReference>
<name>A0A225DBM3_9BACT</name>
<dbReference type="Proteomes" id="UP000214646">
    <property type="component" value="Unassembled WGS sequence"/>
</dbReference>
<evidence type="ECO:0008006" key="4">
    <source>
        <dbReference type="Google" id="ProtNLM"/>
    </source>
</evidence>
<evidence type="ECO:0000256" key="1">
    <source>
        <dbReference type="SAM" id="MobiDB-lite"/>
    </source>
</evidence>
<keyword evidence="3" id="KW-1185">Reference proteome</keyword>
<gene>
    <name evidence="2" type="ORF">FRUB_10520</name>
</gene>
<reference evidence="3" key="1">
    <citation type="submission" date="2017-06" db="EMBL/GenBank/DDBJ databases">
        <title>Genome analysis of Fimbriiglobus ruber SP5, the first member of the order Planctomycetales with confirmed chitinolytic capability.</title>
        <authorList>
            <person name="Ravin N.V."/>
            <person name="Rakitin A.L."/>
            <person name="Ivanova A.A."/>
            <person name="Beletsky A.V."/>
            <person name="Kulichevskaya I.S."/>
            <person name="Mardanov A.V."/>
            <person name="Dedysh S.N."/>
        </authorList>
    </citation>
    <scope>NUCLEOTIDE SEQUENCE [LARGE SCALE GENOMIC DNA]</scope>
    <source>
        <strain evidence="3">SP5</strain>
    </source>
</reference>
<proteinExistence type="predicted"/>
<dbReference type="InterPro" id="IPR019734">
    <property type="entry name" value="TPR_rpt"/>
</dbReference>
<dbReference type="SUPFAM" id="SSF48452">
    <property type="entry name" value="TPR-like"/>
    <property type="match status" value="1"/>
</dbReference>
<evidence type="ECO:0000313" key="2">
    <source>
        <dbReference type="EMBL" id="OWK34549.1"/>
    </source>
</evidence>